<feature type="compositionally biased region" description="Basic and acidic residues" evidence="1">
    <location>
        <begin position="98"/>
        <end position="124"/>
    </location>
</feature>
<dbReference type="EMBL" id="LYXU01000003">
    <property type="protein sequence ID" value="OBS20206.1"/>
    <property type="molecule type" value="Genomic_DNA"/>
</dbReference>
<evidence type="ECO:0000256" key="1">
    <source>
        <dbReference type="SAM" id="MobiDB-lite"/>
    </source>
</evidence>
<evidence type="ECO:0000313" key="3">
    <source>
        <dbReference type="Proteomes" id="UP000091967"/>
    </source>
</evidence>
<dbReference type="AlphaFoldDB" id="A0A1B8AIP4"/>
<organism evidence="2 3">
    <name type="scientific">Fusarium poae</name>
    <dbReference type="NCBI Taxonomy" id="36050"/>
    <lineage>
        <taxon>Eukaryota</taxon>
        <taxon>Fungi</taxon>
        <taxon>Dikarya</taxon>
        <taxon>Ascomycota</taxon>
        <taxon>Pezizomycotina</taxon>
        <taxon>Sordariomycetes</taxon>
        <taxon>Hypocreomycetidae</taxon>
        <taxon>Hypocreales</taxon>
        <taxon>Nectriaceae</taxon>
        <taxon>Fusarium</taxon>
    </lineage>
</organism>
<dbReference type="OMA" id="MRLRKPH"/>
<reference evidence="2 3" key="1">
    <citation type="submission" date="2016-06" db="EMBL/GenBank/DDBJ databases">
        <title>Living apart together: crosstalk between the core and supernumerary genomes in a fungal plant pathogen.</title>
        <authorList>
            <person name="Vanheule A."/>
            <person name="Audenaert K."/>
            <person name="Warris S."/>
            <person name="Van De Geest H."/>
            <person name="Schijlen E."/>
            <person name="Hofte M."/>
            <person name="De Saeger S."/>
            <person name="Haesaert G."/>
            <person name="Waalwijk C."/>
            <person name="Van Der Lee T."/>
        </authorList>
    </citation>
    <scope>NUCLEOTIDE SEQUENCE [LARGE SCALE GENOMIC DNA]</scope>
    <source>
        <strain evidence="2 3">2516</strain>
    </source>
</reference>
<sequence>MDHISDNAGPWHVHNRMRLRKPHLKDNLPTQLCLLCNRAFCVDHKGKQEGVCEINHETYYRNHPGDQKYLYRSYEDWEKDCYQQMVDEASGDDGEMVVGRKENSRKAEVEGAKDEGNRLDKGQD</sequence>
<protein>
    <submittedName>
        <fullName evidence="2">Uncharacterized protein</fullName>
    </submittedName>
</protein>
<proteinExistence type="predicted"/>
<keyword evidence="3" id="KW-1185">Reference proteome</keyword>
<evidence type="ECO:0000313" key="2">
    <source>
        <dbReference type="EMBL" id="OBS20206.1"/>
    </source>
</evidence>
<dbReference type="Proteomes" id="UP000091967">
    <property type="component" value="Unassembled WGS sequence"/>
</dbReference>
<dbReference type="OrthoDB" id="4976116at2759"/>
<feature type="region of interest" description="Disordered" evidence="1">
    <location>
        <begin position="91"/>
        <end position="124"/>
    </location>
</feature>
<accession>A0A1B8AIP4</accession>
<name>A0A1B8AIP4_FUSPO</name>
<comment type="caution">
    <text evidence="2">The sequence shown here is derived from an EMBL/GenBank/DDBJ whole genome shotgun (WGS) entry which is preliminary data.</text>
</comment>
<gene>
    <name evidence="2" type="ORF">FPOA_06592</name>
</gene>